<evidence type="ECO:0000313" key="5">
    <source>
        <dbReference type="Proteomes" id="UP000265955"/>
    </source>
</evidence>
<dbReference type="PANTHER" id="PTHR43477">
    <property type="entry name" value="DIHYDROANTICAPSIN 7-DEHYDROGENASE"/>
    <property type="match status" value="1"/>
</dbReference>
<dbReference type="EMBL" id="QYUO01000003">
    <property type="protein sequence ID" value="RJF91661.1"/>
    <property type="molecule type" value="Genomic_DNA"/>
</dbReference>
<dbReference type="Pfam" id="PF00106">
    <property type="entry name" value="adh_short"/>
    <property type="match status" value="1"/>
</dbReference>
<protein>
    <submittedName>
        <fullName evidence="4">SDR family NAD(P)-dependent oxidoreductase</fullName>
    </submittedName>
</protein>
<dbReference type="OrthoDB" id="118015at2"/>
<dbReference type="InterPro" id="IPR051122">
    <property type="entry name" value="SDR_DHRS6-like"/>
</dbReference>
<dbReference type="RefSeq" id="WP_119771559.1">
    <property type="nucleotide sequence ID" value="NZ_QYUO01000003.1"/>
</dbReference>
<keyword evidence="5" id="KW-1185">Reference proteome</keyword>
<dbReference type="SUPFAM" id="SSF51735">
    <property type="entry name" value="NAD(P)-binding Rossmann-fold domains"/>
    <property type="match status" value="1"/>
</dbReference>
<keyword evidence="2" id="KW-0560">Oxidoreductase</keyword>
<dbReference type="PROSITE" id="PS00061">
    <property type="entry name" value="ADH_SHORT"/>
    <property type="match status" value="1"/>
</dbReference>
<organism evidence="4 5">
    <name type="scientific">Noviherbaspirillum saxi</name>
    <dbReference type="NCBI Taxonomy" id="2320863"/>
    <lineage>
        <taxon>Bacteria</taxon>
        <taxon>Pseudomonadati</taxon>
        <taxon>Pseudomonadota</taxon>
        <taxon>Betaproteobacteria</taxon>
        <taxon>Burkholderiales</taxon>
        <taxon>Oxalobacteraceae</taxon>
        <taxon>Noviherbaspirillum</taxon>
    </lineage>
</organism>
<name>A0A3A3FE66_9BURK</name>
<dbReference type="Proteomes" id="UP000265955">
    <property type="component" value="Unassembled WGS sequence"/>
</dbReference>
<evidence type="ECO:0000256" key="2">
    <source>
        <dbReference type="ARBA" id="ARBA00023002"/>
    </source>
</evidence>
<dbReference type="PANTHER" id="PTHR43477:SF1">
    <property type="entry name" value="DIHYDROANTICAPSIN 7-DEHYDROGENASE"/>
    <property type="match status" value="1"/>
</dbReference>
<reference evidence="5" key="1">
    <citation type="submission" date="2018-09" db="EMBL/GenBank/DDBJ databases">
        <authorList>
            <person name="Zhu H."/>
        </authorList>
    </citation>
    <scope>NUCLEOTIDE SEQUENCE [LARGE SCALE GENOMIC DNA]</scope>
    <source>
        <strain evidence="5">K1R23-30</strain>
    </source>
</reference>
<evidence type="ECO:0000256" key="1">
    <source>
        <dbReference type="ARBA" id="ARBA00006484"/>
    </source>
</evidence>
<accession>A0A3A3FE66</accession>
<sequence>MSSVVVVTGAAGALGKAVVEEFLSLGSSIIAVDVNIDALRAAYPDNGRVQPVAVDLTNAGKTVESLESALAGRAANVLCNIAGGFDMGPAVHETDDAMWRRMLDLNVATLINASRAIVPGMKAAGQGKIVNVAAASASSGKGAMGAYCASKGAVARLTESMAQELRDAGINVNAVAPSIIDTPANRSAMPDADPGKWVSLVDLASVIGFLASDRARAVHGAVVPVVGLS</sequence>
<dbReference type="PRINTS" id="PR00080">
    <property type="entry name" value="SDRFAMILY"/>
</dbReference>
<evidence type="ECO:0000256" key="3">
    <source>
        <dbReference type="RuleBase" id="RU000363"/>
    </source>
</evidence>
<dbReference type="AlphaFoldDB" id="A0A3A3FE66"/>
<evidence type="ECO:0000313" key="4">
    <source>
        <dbReference type="EMBL" id="RJF91661.1"/>
    </source>
</evidence>
<dbReference type="InterPro" id="IPR002347">
    <property type="entry name" value="SDR_fam"/>
</dbReference>
<dbReference type="InterPro" id="IPR020904">
    <property type="entry name" value="Sc_DH/Rdtase_CS"/>
</dbReference>
<comment type="caution">
    <text evidence="4">The sequence shown here is derived from an EMBL/GenBank/DDBJ whole genome shotgun (WGS) entry which is preliminary data.</text>
</comment>
<dbReference type="Gene3D" id="3.40.50.720">
    <property type="entry name" value="NAD(P)-binding Rossmann-like Domain"/>
    <property type="match status" value="1"/>
</dbReference>
<dbReference type="InterPro" id="IPR036291">
    <property type="entry name" value="NAD(P)-bd_dom_sf"/>
</dbReference>
<gene>
    <name evidence="4" type="ORF">D3871_23480</name>
</gene>
<dbReference type="GO" id="GO:0016491">
    <property type="term" value="F:oxidoreductase activity"/>
    <property type="evidence" value="ECO:0007669"/>
    <property type="project" value="UniProtKB-KW"/>
</dbReference>
<comment type="similarity">
    <text evidence="1 3">Belongs to the short-chain dehydrogenases/reductases (SDR) family.</text>
</comment>
<proteinExistence type="inferred from homology"/>
<dbReference type="PRINTS" id="PR00081">
    <property type="entry name" value="GDHRDH"/>
</dbReference>